<protein>
    <recommendedName>
        <fullName evidence="7">Rhodopsin domain-containing protein</fullName>
    </recommendedName>
</protein>
<feature type="transmembrane region" description="Helical" evidence="6">
    <location>
        <begin position="63"/>
        <end position="84"/>
    </location>
</feature>
<proteinExistence type="inferred from homology"/>
<dbReference type="InParanoid" id="E4ZQZ5"/>
<dbReference type="GeneID" id="13284882"/>
<comment type="similarity">
    <text evidence="5">Belongs to the SAT4 family.</text>
</comment>
<feature type="transmembrane region" description="Helical" evidence="6">
    <location>
        <begin position="229"/>
        <end position="248"/>
    </location>
</feature>
<sequence>MTEHFANIVATMMAHPPDRNAPLPLANHKSTMFGVTISFHVVSWLFVGFRLHTRFRVVREPGWDDVFVVLAALFNLVSVIAFLGGTRYGLGRHLIYNLNLIQQTMQWLYVTNAAYHTTTAFIKISLLLQYLRIFRDGLRRHVCLVLLGIVIVWGSAFAFMTWVPCFPISGFWNRQTDPPPKCYGFGYDNMDEAKIAVLSFSISNMVLDVAIFLIPLSEYFKRNIGKKQLFAMTGLFCLGSIVVLMSILRLWTTFKHSRDTEQGFDFTWWYPQVLIISCLEVDFAIMCASMPIFWPTVIASFGQIFVTNEVRVTHHQRLVDNGGDNFEMDRSNSLKSSTSTQGLTHVGTSEQKPYYLDGFDPKKNNSGVSEVQSLLVLTAFPSLLMELGRKKWDICPGCSNLQLGRFVVSPWKGLDPARESPTPYRSPPDDRSDCENCTIAGIPFRWHMTTLCLLRTWSQRRIRCWWYPAQSAHLKLAYTAVVDSMYRLAYKSCP</sequence>
<keyword evidence="9" id="KW-1185">Reference proteome</keyword>
<organism evidence="9">
    <name type="scientific">Leptosphaeria maculans (strain JN3 / isolate v23.1.3 / race Av1-4-5-6-7-8)</name>
    <name type="common">Blackleg fungus</name>
    <name type="synonym">Phoma lingam</name>
    <dbReference type="NCBI Taxonomy" id="985895"/>
    <lineage>
        <taxon>Eukaryota</taxon>
        <taxon>Fungi</taxon>
        <taxon>Dikarya</taxon>
        <taxon>Ascomycota</taxon>
        <taxon>Pezizomycotina</taxon>
        <taxon>Dothideomycetes</taxon>
        <taxon>Pleosporomycetidae</taxon>
        <taxon>Pleosporales</taxon>
        <taxon>Pleosporineae</taxon>
        <taxon>Leptosphaeriaceae</taxon>
        <taxon>Plenodomus</taxon>
        <taxon>Plenodomus lingam/Leptosphaeria maculans species complex</taxon>
    </lineage>
</organism>
<feature type="transmembrane region" description="Helical" evidence="6">
    <location>
        <begin position="268"/>
        <end position="294"/>
    </location>
</feature>
<comment type="subcellular location">
    <subcellularLocation>
        <location evidence="1">Membrane</location>
        <topology evidence="1">Multi-pass membrane protein</topology>
    </subcellularLocation>
</comment>
<dbReference type="InterPro" id="IPR052337">
    <property type="entry name" value="SAT4-like"/>
</dbReference>
<dbReference type="PANTHER" id="PTHR33048:SF47">
    <property type="entry name" value="INTEGRAL MEMBRANE PROTEIN-RELATED"/>
    <property type="match status" value="1"/>
</dbReference>
<evidence type="ECO:0000256" key="5">
    <source>
        <dbReference type="ARBA" id="ARBA00038359"/>
    </source>
</evidence>
<keyword evidence="2 6" id="KW-0812">Transmembrane</keyword>
<gene>
    <name evidence="8" type="ORF">LEMA_P033340.1</name>
</gene>
<evidence type="ECO:0000256" key="6">
    <source>
        <dbReference type="SAM" id="Phobius"/>
    </source>
</evidence>
<dbReference type="GO" id="GO:0016020">
    <property type="term" value="C:membrane"/>
    <property type="evidence" value="ECO:0007669"/>
    <property type="project" value="UniProtKB-SubCell"/>
</dbReference>
<evidence type="ECO:0000256" key="2">
    <source>
        <dbReference type="ARBA" id="ARBA00022692"/>
    </source>
</evidence>
<dbReference type="OrthoDB" id="61113at2759"/>
<feature type="domain" description="Rhodopsin" evidence="7">
    <location>
        <begin position="49"/>
        <end position="297"/>
    </location>
</feature>
<evidence type="ECO:0000313" key="9">
    <source>
        <dbReference type="Proteomes" id="UP000002668"/>
    </source>
</evidence>
<dbReference type="PANTHER" id="PTHR33048">
    <property type="entry name" value="PTH11-LIKE INTEGRAL MEMBRANE PROTEIN (AFU_ORTHOLOGUE AFUA_5G11245)"/>
    <property type="match status" value="1"/>
</dbReference>
<dbReference type="AlphaFoldDB" id="E4ZQZ5"/>
<feature type="transmembrane region" description="Helical" evidence="6">
    <location>
        <begin position="143"/>
        <end position="163"/>
    </location>
</feature>
<dbReference type="Proteomes" id="UP000002668">
    <property type="component" value="Genome"/>
</dbReference>
<evidence type="ECO:0000313" key="8">
    <source>
        <dbReference type="EMBL" id="CBX93660.1"/>
    </source>
</evidence>
<dbReference type="HOGENOM" id="CLU_028200_9_0_1"/>
<dbReference type="eggNOG" id="ENOG502SNIC">
    <property type="taxonomic scope" value="Eukaryota"/>
</dbReference>
<dbReference type="Pfam" id="PF20684">
    <property type="entry name" value="Fung_rhodopsin"/>
    <property type="match status" value="1"/>
</dbReference>
<dbReference type="InterPro" id="IPR049326">
    <property type="entry name" value="Rhodopsin_dom_fungi"/>
</dbReference>
<dbReference type="EMBL" id="FP929116">
    <property type="protein sequence ID" value="CBX93660.1"/>
    <property type="molecule type" value="Genomic_DNA"/>
</dbReference>
<accession>E4ZQZ5</accession>
<reference evidence="9" key="1">
    <citation type="journal article" date="2011" name="Nat. Commun.">
        <title>Effector diversification within compartments of the Leptosphaeria maculans genome affected by Repeat-Induced Point mutations.</title>
        <authorList>
            <person name="Rouxel T."/>
            <person name="Grandaubert J."/>
            <person name="Hane J.K."/>
            <person name="Hoede C."/>
            <person name="van de Wouw A.P."/>
            <person name="Couloux A."/>
            <person name="Dominguez V."/>
            <person name="Anthouard V."/>
            <person name="Bally P."/>
            <person name="Bourras S."/>
            <person name="Cozijnsen A.J."/>
            <person name="Ciuffetti L.M."/>
            <person name="Degrave A."/>
            <person name="Dilmaghani A."/>
            <person name="Duret L."/>
            <person name="Fudal I."/>
            <person name="Goodwin S.B."/>
            <person name="Gout L."/>
            <person name="Glaser N."/>
            <person name="Linglin J."/>
            <person name="Kema G.H.J."/>
            <person name="Lapalu N."/>
            <person name="Lawrence C.B."/>
            <person name="May K."/>
            <person name="Meyer M."/>
            <person name="Ollivier B."/>
            <person name="Poulain J."/>
            <person name="Schoch C.L."/>
            <person name="Simon A."/>
            <person name="Spatafora J.W."/>
            <person name="Stachowiak A."/>
            <person name="Turgeon B.G."/>
            <person name="Tyler B.M."/>
            <person name="Vincent D."/>
            <person name="Weissenbach J."/>
            <person name="Amselem J."/>
            <person name="Quesneville H."/>
            <person name="Oliver R.P."/>
            <person name="Wincker P."/>
            <person name="Balesdent M.-H."/>
            <person name="Howlett B.J."/>
        </authorList>
    </citation>
    <scope>NUCLEOTIDE SEQUENCE [LARGE SCALE GENOMIC DNA]</scope>
    <source>
        <strain evidence="9">JN3 / isolate v23.1.3 / race Av1-4-5-6-7-8</strain>
    </source>
</reference>
<dbReference type="OMA" id="MPIFWPT"/>
<feature type="transmembrane region" description="Helical" evidence="6">
    <location>
        <begin position="32"/>
        <end position="51"/>
    </location>
</feature>
<evidence type="ECO:0000256" key="1">
    <source>
        <dbReference type="ARBA" id="ARBA00004141"/>
    </source>
</evidence>
<evidence type="ECO:0000256" key="3">
    <source>
        <dbReference type="ARBA" id="ARBA00022989"/>
    </source>
</evidence>
<feature type="transmembrane region" description="Helical" evidence="6">
    <location>
        <begin position="113"/>
        <end position="131"/>
    </location>
</feature>
<dbReference type="VEuPathDB" id="FungiDB:LEMA_P033340.1"/>
<keyword evidence="3 6" id="KW-1133">Transmembrane helix</keyword>
<name>E4ZQZ5_LEPMJ</name>
<evidence type="ECO:0000259" key="7">
    <source>
        <dbReference type="Pfam" id="PF20684"/>
    </source>
</evidence>
<keyword evidence="4 6" id="KW-0472">Membrane</keyword>
<feature type="transmembrane region" description="Helical" evidence="6">
    <location>
        <begin position="195"/>
        <end position="217"/>
    </location>
</feature>
<evidence type="ECO:0000256" key="4">
    <source>
        <dbReference type="ARBA" id="ARBA00023136"/>
    </source>
</evidence>